<dbReference type="EMBL" id="VTPC01004478">
    <property type="protein sequence ID" value="KAF2897097.1"/>
    <property type="molecule type" value="Genomic_DNA"/>
</dbReference>
<dbReference type="FunFam" id="2.40.10.10:FF:000078">
    <property type="entry name" value="Serine protease H137"/>
    <property type="match status" value="1"/>
</dbReference>
<dbReference type="GO" id="GO:0004252">
    <property type="term" value="F:serine-type endopeptidase activity"/>
    <property type="evidence" value="ECO:0007669"/>
    <property type="project" value="InterPro"/>
</dbReference>
<comment type="similarity">
    <text evidence="8">Belongs to the peptidase S1 family. CLIP subfamily.</text>
</comment>
<sequence>MADGQTEACADPAIDVPVDIITPHENYSNQTLENDIALIRLKRKVTFSEFIQPICLPFKKDIKDELQVNGKLTVSGWGKTNSGNVAGSSILQYTEVQIWDQGRCNASVPPRIRPVRESQLCANGVRKQDACKGDSGGPLFNSTIIVNEFRYYQVGVVSFSSAQICGNAELPTIYTRVEYFMKWIVTNVVQNN</sequence>
<evidence type="ECO:0000256" key="6">
    <source>
        <dbReference type="ARBA" id="ARBA00023145"/>
    </source>
</evidence>
<comment type="caution">
    <text evidence="10">The sequence shown here is derived from an EMBL/GenBank/DDBJ whole genome shotgun (WGS) entry which is preliminary data.</text>
</comment>
<dbReference type="SMART" id="SM00020">
    <property type="entry name" value="Tryp_SPc"/>
    <property type="match status" value="1"/>
</dbReference>
<dbReference type="OrthoDB" id="547031at2759"/>
<keyword evidence="5" id="KW-0106">Calcium</keyword>
<dbReference type="GO" id="GO:0046872">
    <property type="term" value="F:metal ion binding"/>
    <property type="evidence" value="ECO:0007669"/>
    <property type="project" value="UniProtKB-KW"/>
</dbReference>
<dbReference type="GO" id="GO:0006508">
    <property type="term" value="P:proteolysis"/>
    <property type="evidence" value="ECO:0007669"/>
    <property type="project" value="UniProtKB-KW"/>
</dbReference>
<evidence type="ECO:0000256" key="8">
    <source>
        <dbReference type="ARBA" id="ARBA00024195"/>
    </source>
</evidence>
<evidence type="ECO:0000256" key="1">
    <source>
        <dbReference type="ARBA" id="ARBA00022670"/>
    </source>
</evidence>
<evidence type="ECO:0000256" key="5">
    <source>
        <dbReference type="ARBA" id="ARBA00022837"/>
    </source>
</evidence>
<accession>A0A8K0D6G2</accession>
<keyword evidence="4" id="KW-0720">Serine protease</keyword>
<evidence type="ECO:0000256" key="3">
    <source>
        <dbReference type="ARBA" id="ARBA00022801"/>
    </source>
</evidence>
<evidence type="ECO:0000256" key="7">
    <source>
        <dbReference type="ARBA" id="ARBA00023157"/>
    </source>
</evidence>
<name>A0A8K0D6G2_IGNLU</name>
<dbReference type="Proteomes" id="UP000801492">
    <property type="component" value="Unassembled WGS sequence"/>
</dbReference>
<evidence type="ECO:0000259" key="9">
    <source>
        <dbReference type="PROSITE" id="PS50240"/>
    </source>
</evidence>
<dbReference type="InterPro" id="IPR043504">
    <property type="entry name" value="Peptidase_S1_PA_chymotrypsin"/>
</dbReference>
<dbReference type="InterPro" id="IPR033116">
    <property type="entry name" value="TRYPSIN_SER"/>
</dbReference>
<proteinExistence type="inferred from homology"/>
<keyword evidence="7" id="KW-1015">Disulfide bond</keyword>
<evidence type="ECO:0000313" key="11">
    <source>
        <dbReference type="Proteomes" id="UP000801492"/>
    </source>
</evidence>
<dbReference type="InterPro" id="IPR009003">
    <property type="entry name" value="Peptidase_S1_PA"/>
</dbReference>
<gene>
    <name evidence="10" type="ORF">ILUMI_09078</name>
</gene>
<reference evidence="10" key="1">
    <citation type="submission" date="2019-08" db="EMBL/GenBank/DDBJ databases">
        <title>The genome of the North American firefly Photinus pyralis.</title>
        <authorList>
            <consortium name="Photinus pyralis genome working group"/>
            <person name="Fallon T.R."/>
            <person name="Sander Lower S.E."/>
            <person name="Weng J.-K."/>
        </authorList>
    </citation>
    <scope>NUCLEOTIDE SEQUENCE</scope>
    <source>
        <strain evidence="10">TRF0915ILg1</strain>
        <tissue evidence="10">Whole body</tissue>
    </source>
</reference>
<keyword evidence="1" id="KW-0645">Protease</keyword>
<keyword evidence="11" id="KW-1185">Reference proteome</keyword>
<dbReference type="CDD" id="cd00190">
    <property type="entry name" value="Tryp_SPc"/>
    <property type="match status" value="1"/>
</dbReference>
<dbReference type="AlphaFoldDB" id="A0A8K0D6G2"/>
<evidence type="ECO:0000256" key="2">
    <source>
        <dbReference type="ARBA" id="ARBA00022723"/>
    </source>
</evidence>
<dbReference type="PROSITE" id="PS00135">
    <property type="entry name" value="TRYPSIN_SER"/>
    <property type="match status" value="1"/>
</dbReference>
<keyword evidence="3" id="KW-0378">Hydrolase</keyword>
<evidence type="ECO:0000256" key="4">
    <source>
        <dbReference type="ARBA" id="ARBA00022825"/>
    </source>
</evidence>
<dbReference type="SUPFAM" id="SSF50494">
    <property type="entry name" value="Trypsin-like serine proteases"/>
    <property type="match status" value="1"/>
</dbReference>
<dbReference type="PANTHER" id="PTHR24256">
    <property type="entry name" value="TRYPTASE-RELATED"/>
    <property type="match status" value="1"/>
</dbReference>
<organism evidence="10 11">
    <name type="scientific">Ignelater luminosus</name>
    <name type="common">Cucubano</name>
    <name type="synonym">Pyrophorus luminosus</name>
    <dbReference type="NCBI Taxonomy" id="2038154"/>
    <lineage>
        <taxon>Eukaryota</taxon>
        <taxon>Metazoa</taxon>
        <taxon>Ecdysozoa</taxon>
        <taxon>Arthropoda</taxon>
        <taxon>Hexapoda</taxon>
        <taxon>Insecta</taxon>
        <taxon>Pterygota</taxon>
        <taxon>Neoptera</taxon>
        <taxon>Endopterygota</taxon>
        <taxon>Coleoptera</taxon>
        <taxon>Polyphaga</taxon>
        <taxon>Elateriformia</taxon>
        <taxon>Elateroidea</taxon>
        <taxon>Elateridae</taxon>
        <taxon>Agrypninae</taxon>
        <taxon>Pyrophorini</taxon>
        <taxon>Ignelater</taxon>
    </lineage>
</organism>
<dbReference type="InterPro" id="IPR001254">
    <property type="entry name" value="Trypsin_dom"/>
</dbReference>
<feature type="domain" description="Peptidase S1" evidence="9">
    <location>
        <begin position="18"/>
        <end position="189"/>
    </location>
</feature>
<dbReference type="PRINTS" id="PR00722">
    <property type="entry name" value="CHYMOTRYPSIN"/>
</dbReference>
<keyword evidence="2" id="KW-0479">Metal-binding</keyword>
<dbReference type="Pfam" id="PF00089">
    <property type="entry name" value="Trypsin"/>
    <property type="match status" value="1"/>
</dbReference>
<dbReference type="InterPro" id="IPR001314">
    <property type="entry name" value="Peptidase_S1A"/>
</dbReference>
<dbReference type="InterPro" id="IPR051487">
    <property type="entry name" value="Ser/Thr_Proteases_Immune/Dev"/>
</dbReference>
<keyword evidence="6" id="KW-0865">Zymogen</keyword>
<dbReference type="Gene3D" id="2.40.10.10">
    <property type="entry name" value="Trypsin-like serine proteases"/>
    <property type="match status" value="1"/>
</dbReference>
<protein>
    <recommendedName>
        <fullName evidence="9">Peptidase S1 domain-containing protein</fullName>
    </recommendedName>
</protein>
<evidence type="ECO:0000313" key="10">
    <source>
        <dbReference type="EMBL" id="KAF2897097.1"/>
    </source>
</evidence>
<dbReference type="PROSITE" id="PS50240">
    <property type="entry name" value="TRYPSIN_DOM"/>
    <property type="match status" value="1"/>
</dbReference>